<proteinExistence type="inferred from homology"/>
<dbReference type="EC" id="2.7.1.148" evidence="6"/>
<evidence type="ECO:0000256" key="2">
    <source>
        <dbReference type="ARBA" id="ARBA00022679"/>
    </source>
</evidence>
<dbReference type="Proteomes" id="UP000595564">
    <property type="component" value="Chromosome"/>
</dbReference>
<dbReference type="InterPro" id="IPR006204">
    <property type="entry name" value="GHMP_kinase_N_dom"/>
</dbReference>
<keyword evidence="4 6" id="KW-0418">Kinase</keyword>
<organism evidence="8 9">
    <name type="scientific">Thermotomaculum hydrothermale</name>
    <dbReference type="NCBI Taxonomy" id="981385"/>
    <lineage>
        <taxon>Bacteria</taxon>
        <taxon>Pseudomonadati</taxon>
        <taxon>Acidobacteriota</taxon>
        <taxon>Holophagae</taxon>
        <taxon>Thermotomaculales</taxon>
        <taxon>Thermotomaculaceae</taxon>
        <taxon>Thermotomaculum</taxon>
    </lineage>
</organism>
<keyword evidence="5 6" id="KW-0067">ATP-binding</keyword>
<dbReference type="AlphaFoldDB" id="A0A7R6PN13"/>
<evidence type="ECO:0000256" key="1">
    <source>
        <dbReference type="ARBA" id="ARBA00017473"/>
    </source>
</evidence>
<evidence type="ECO:0000256" key="5">
    <source>
        <dbReference type="ARBA" id="ARBA00022840"/>
    </source>
</evidence>
<reference evidence="8 9" key="1">
    <citation type="journal article" date="2012" name="Extremophiles">
        <title>Thermotomaculum hydrothermale gen. nov., sp. nov., a novel heterotrophic thermophile within the phylum Acidobacteria from a deep-sea hydrothermal vent chimney in the Southern Okinawa Trough.</title>
        <authorList>
            <person name="Izumi H."/>
            <person name="Nunoura T."/>
            <person name="Miyazaki M."/>
            <person name="Mino S."/>
            <person name="Toki T."/>
            <person name="Takai K."/>
            <person name="Sako Y."/>
            <person name="Sawabe T."/>
            <person name="Nakagawa S."/>
        </authorList>
    </citation>
    <scope>NUCLEOTIDE SEQUENCE [LARGE SCALE GENOMIC DNA]</scope>
    <source>
        <strain evidence="8 9">AC55</strain>
    </source>
</reference>
<feature type="domain" description="GHMP kinase N-terminal" evidence="7">
    <location>
        <begin position="67"/>
        <end position="145"/>
    </location>
</feature>
<dbReference type="GO" id="GO:0050515">
    <property type="term" value="F:4-(cytidine 5'-diphospho)-2-C-methyl-D-erythritol kinase activity"/>
    <property type="evidence" value="ECO:0007669"/>
    <property type="project" value="UniProtKB-UniRule"/>
</dbReference>
<dbReference type="SUPFAM" id="SSF54211">
    <property type="entry name" value="Ribosomal protein S5 domain 2-like"/>
    <property type="match status" value="1"/>
</dbReference>
<feature type="binding site" evidence="6">
    <location>
        <begin position="96"/>
        <end position="106"/>
    </location>
    <ligand>
        <name>ATP</name>
        <dbReference type="ChEBI" id="CHEBI:30616"/>
    </ligand>
</feature>
<dbReference type="SUPFAM" id="SSF55060">
    <property type="entry name" value="GHMP Kinase, C-terminal domain"/>
    <property type="match status" value="1"/>
</dbReference>
<dbReference type="PIRSF" id="PIRSF010376">
    <property type="entry name" value="IspE"/>
    <property type="match status" value="1"/>
</dbReference>
<comment type="similarity">
    <text evidence="6">Belongs to the GHMP kinase family. IspE subfamily.</text>
</comment>
<gene>
    <name evidence="6 8" type="primary">ispE</name>
    <name evidence="8" type="ORF">TTHT_1049</name>
</gene>
<dbReference type="PANTHER" id="PTHR43527">
    <property type="entry name" value="4-DIPHOSPHOCYTIDYL-2-C-METHYL-D-ERYTHRITOL KINASE, CHLOROPLASTIC"/>
    <property type="match status" value="1"/>
</dbReference>
<accession>A0A7R6PN13</accession>
<evidence type="ECO:0000256" key="6">
    <source>
        <dbReference type="HAMAP-Rule" id="MF_00061"/>
    </source>
</evidence>
<feature type="active site" evidence="6">
    <location>
        <position position="11"/>
    </location>
</feature>
<comment type="catalytic activity">
    <reaction evidence="6">
        <text>4-CDP-2-C-methyl-D-erythritol + ATP = 4-CDP-2-C-methyl-D-erythritol 2-phosphate + ADP + H(+)</text>
        <dbReference type="Rhea" id="RHEA:18437"/>
        <dbReference type="ChEBI" id="CHEBI:15378"/>
        <dbReference type="ChEBI" id="CHEBI:30616"/>
        <dbReference type="ChEBI" id="CHEBI:57823"/>
        <dbReference type="ChEBI" id="CHEBI:57919"/>
        <dbReference type="ChEBI" id="CHEBI:456216"/>
        <dbReference type="EC" id="2.7.1.148"/>
    </reaction>
</comment>
<comment type="pathway">
    <text evidence="6">Isoprenoid biosynthesis; isopentenyl diphosphate biosynthesis via DXP pathway; isopentenyl diphosphate from 1-deoxy-D-xylulose 5-phosphate: step 3/6.</text>
</comment>
<dbReference type="InterPro" id="IPR004424">
    <property type="entry name" value="IspE"/>
</dbReference>
<evidence type="ECO:0000313" key="8">
    <source>
        <dbReference type="EMBL" id="BBB32588.1"/>
    </source>
</evidence>
<dbReference type="GO" id="GO:0005524">
    <property type="term" value="F:ATP binding"/>
    <property type="evidence" value="ECO:0007669"/>
    <property type="project" value="UniProtKB-UniRule"/>
</dbReference>
<keyword evidence="2 6" id="KW-0808">Transferase</keyword>
<dbReference type="Pfam" id="PF00288">
    <property type="entry name" value="GHMP_kinases_N"/>
    <property type="match status" value="1"/>
</dbReference>
<name>A0A7R6PN13_9BACT</name>
<dbReference type="UniPathway" id="UPA00056">
    <property type="reaction ID" value="UER00094"/>
</dbReference>
<dbReference type="GO" id="GO:0019288">
    <property type="term" value="P:isopentenyl diphosphate biosynthetic process, methylerythritol 4-phosphate pathway"/>
    <property type="evidence" value="ECO:0007669"/>
    <property type="project" value="UniProtKB-UniRule"/>
</dbReference>
<evidence type="ECO:0000313" key="9">
    <source>
        <dbReference type="Proteomes" id="UP000595564"/>
    </source>
</evidence>
<comment type="function">
    <text evidence="6">Catalyzes the phosphorylation of the position 2 hydroxy group of 4-diphosphocytidyl-2C-methyl-D-erythritol.</text>
</comment>
<dbReference type="PANTHER" id="PTHR43527:SF2">
    <property type="entry name" value="4-DIPHOSPHOCYTIDYL-2-C-METHYL-D-ERYTHRITOL KINASE, CHLOROPLASTIC"/>
    <property type="match status" value="1"/>
</dbReference>
<evidence type="ECO:0000256" key="4">
    <source>
        <dbReference type="ARBA" id="ARBA00022777"/>
    </source>
</evidence>
<dbReference type="InterPro" id="IPR036554">
    <property type="entry name" value="GHMP_kinase_C_sf"/>
</dbReference>
<keyword evidence="9" id="KW-1185">Reference proteome</keyword>
<keyword evidence="3 6" id="KW-0547">Nucleotide-binding</keyword>
<dbReference type="Gene3D" id="3.30.230.10">
    <property type="match status" value="1"/>
</dbReference>
<keyword evidence="6" id="KW-0414">Isoprene biosynthesis</keyword>
<protein>
    <recommendedName>
        <fullName evidence="1 6">4-diphosphocytidyl-2-C-methyl-D-erythritol kinase</fullName>
        <shortName evidence="6">CMK</shortName>
        <ecNumber evidence="6">2.7.1.148</ecNumber>
    </recommendedName>
    <alternativeName>
        <fullName evidence="6">4-(cytidine-5'-diphospho)-2-C-methyl-D-erythritol kinase</fullName>
    </alternativeName>
</protein>
<feature type="active site" evidence="6">
    <location>
        <position position="137"/>
    </location>
</feature>
<dbReference type="RefSeq" id="WP_201328941.1">
    <property type="nucleotide sequence ID" value="NZ_AP017470.1"/>
</dbReference>
<dbReference type="KEGG" id="thyd:TTHT_1049"/>
<dbReference type="HAMAP" id="MF_00061">
    <property type="entry name" value="IspE"/>
    <property type="match status" value="1"/>
</dbReference>
<dbReference type="InterPro" id="IPR020568">
    <property type="entry name" value="Ribosomal_Su5_D2-typ_SF"/>
</dbReference>
<evidence type="ECO:0000259" key="7">
    <source>
        <dbReference type="Pfam" id="PF00288"/>
    </source>
</evidence>
<dbReference type="EMBL" id="AP017470">
    <property type="protein sequence ID" value="BBB32588.1"/>
    <property type="molecule type" value="Genomic_DNA"/>
</dbReference>
<sequence>MTTFKLKSFAKINPLLYISEKREDGYHNLFTLYQTVSIFDEIDLTIEKGKKGIEISSNRDIPLDSSNLVYKAIELFVEEFKVEPCFFKVFIDKRIPPGGGMGGGSSNAGAVLYFLKKHFKIKANKRILDLAAKIGSDVPLFLLGGTVMGTGKGDRVTKIKDLVNTEFLAVFTGKHYPTEKMYSLFDEKCEKTDIDLIKFSEIVLNTYKKGYHSFYNDFDRLLQYYDRDLFELFAYLKSKGYKPMLSGSGSTFIIFGEDLSRAKKFLPENFKAVKLEFVSGSDYERLLFG</sequence>
<evidence type="ECO:0000256" key="3">
    <source>
        <dbReference type="ARBA" id="ARBA00022741"/>
    </source>
</evidence>
<dbReference type="GO" id="GO:0016114">
    <property type="term" value="P:terpenoid biosynthetic process"/>
    <property type="evidence" value="ECO:0007669"/>
    <property type="project" value="InterPro"/>
</dbReference>
<dbReference type="Gene3D" id="3.30.70.890">
    <property type="entry name" value="GHMP kinase, C-terminal domain"/>
    <property type="match status" value="1"/>
</dbReference>
<dbReference type="InterPro" id="IPR014721">
    <property type="entry name" value="Ribsml_uS5_D2-typ_fold_subgr"/>
</dbReference>